<evidence type="ECO:0000259" key="6">
    <source>
        <dbReference type="Pfam" id="PF01926"/>
    </source>
</evidence>
<comment type="caution">
    <text evidence="7">The sequence shown here is derived from an EMBL/GenBank/DDBJ whole genome shotgun (WGS) entry which is preliminary data.</text>
</comment>
<feature type="domain" description="G" evidence="6">
    <location>
        <begin position="132"/>
        <end position="245"/>
    </location>
</feature>
<name>A0ABR9VV35_9SYNC</name>
<evidence type="ECO:0000256" key="5">
    <source>
        <dbReference type="SAM" id="Phobius"/>
    </source>
</evidence>
<proteinExistence type="predicted"/>
<dbReference type="Pfam" id="PF01926">
    <property type="entry name" value="MMR_HSR1"/>
    <property type="match status" value="1"/>
</dbReference>
<evidence type="ECO:0000256" key="1">
    <source>
        <dbReference type="ARBA" id="ARBA00004141"/>
    </source>
</evidence>
<dbReference type="PANTHER" id="PTHR42714:SF2">
    <property type="entry name" value="TRNA MODIFICATION GTPASE GTPBP3, MITOCHONDRIAL"/>
    <property type="match status" value="1"/>
</dbReference>
<protein>
    <submittedName>
        <fullName evidence="7">DUF697 domain-containing protein</fullName>
    </submittedName>
</protein>
<dbReference type="InterPro" id="IPR021147">
    <property type="entry name" value="DUF697"/>
</dbReference>
<dbReference type="RefSeq" id="WP_194020639.1">
    <property type="nucleotide sequence ID" value="NZ_JADEVV010000053.1"/>
</dbReference>
<accession>A0ABR9VV35</accession>
<evidence type="ECO:0000256" key="2">
    <source>
        <dbReference type="ARBA" id="ARBA00022692"/>
    </source>
</evidence>
<comment type="subcellular location">
    <subcellularLocation>
        <location evidence="1">Membrane</location>
        <topology evidence="1">Multi-pass membrane protein</topology>
    </subcellularLocation>
</comment>
<gene>
    <name evidence="7" type="ORF">IQ217_15495</name>
</gene>
<feature type="transmembrane region" description="Helical" evidence="5">
    <location>
        <begin position="6"/>
        <end position="28"/>
    </location>
</feature>
<dbReference type="InterPro" id="IPR027417">
    <property type="entry name" value="P-loop_NTPase"/>
</dbReference>
<organism evidence="7 8">
    <name type="scientific">Synechocystis salina LEGE 00031</name>
    <dbReference type="NCBI Taxonomy" id="1828736"/>
    <lineage>
        <taxon>Bacteria</taxon>
        <taxon>Bacillati</taxon>
        <taxon>Cyanobacteriota</taxon>
        <taxon>Cyanophyceae</taxon>
        <taxon>Synechococcales</taxon>
        <taxon>Merismopediaceae</taxon>
        <taxon>Synechocystis</taxon>
    </lineage>
</organism>
<keyword evidence="4 5" id="KW-0472">Membrane</keyword>
<dbReference type="Gene3D" id="3.40.50.300">
    <property type="entry name" value="P-loop containing nucleotide triphosphate hydrolases"/>
    <property type="match status" value="1"/>
</dbReference>
<keyword evidence="3 5" id="KW-1133">Transmembrane helix</keyword>
<evidence type="ECO:0000313" key="8">
    <source>
        <dbReference type="Proteomes" id="UP000658720"/>
    </source>
</evidence>
<dbReference type="EMBL" id="JADEVV010000053">
    <property type="protein sequence ID" value="MBE9255215.1"/>
    <property type="molecule type" value="Genomic_DNA"/>
</dbReference>
<dbReference type="Proteomes" id="UP000658720">
    <property type="component" value="Unassembled WGS sequence"/>
</dbReference>
<dbReference type="InterPro" id="IPR006073">
    <property type="entry name" value="GTP-bd"/>
</dbReference>
<dbReference type="CDD" id="cd00880">
    <property type="entry name" value="Era_like"/>
    <property type="match status" value="1"/>
</dbReference>
<keyword evidence="2 5" id="KW-0812">Transmembrane</keyword>
<keyword evidence="8" id="KW-1185">Reference proteome</keyword>
<dbReference type="SUPFAM" id="SSF52540">
    <property type="entry name" value="P-loop containing nucleoside triphosphate hydrolases"/>
    <property type="match status" value="1"/>
</dbReference>
<dbReference type="PANTHER" id="PTHR42714">
    <property type="entry name" value="TRNA MODIFICATION GTPASE GTPBP3"/>
    <property type="match status" value="1"/>
</dbReference>
<dbReference type="Pfam" id="PF05128">
    <property type="entry name" value="DUF697"/>
    <property type="match status" value="1"/>
</dbReference>
<evidence type="ECO:0000256" key="3">
    <source>
        <dbReference type="ARBA" id="ARBA00022989"/>
    </source>
</evidence>
<evidence type="ECO:0000256" key="4">
    <source>
        <dbReference type="ARBA" id="ARBA00023136"/>
    </source>
</evidence>
<feature type="transmembrane region" description="Helical" evidence="5">
    <location>
        <begin position="40"/>
        <end position="64"/>
    </location>
</feature>
<reference evidence="7 8" key="1">
    <citation type="submission" date="2020-10" db="EMBL/GenBank/DDBJ databases">
        <authorList>
            <person name="Castelo-Branco R."/>
            <person name="Eusebio N."/>
            <person name="Adriana R."/>
            <person name="Vieira A."/>
            <person name="Brugerolle De Fraissinette N."/>
            <person name="Rezende De Castro R."/>
            <person name="Schneider M.P."/>
            <person name="Vasconcelos V."/>
            <person name="Leao P.N."/>
        </authorList>
    </citation>
    <scope>NUCLEOTIDE SEQUENCE [LARGE SCALE GENOMIC DNA]</scope>
    <source>
        <strain evidence="7 8">LEGE 00031</strain>
    </source>
</reference>
<evidence type="ECO:0000313" key="7">
    <source>
        <dbReference type="EMBL" id="MBE9255215.1"/>
    </source>
</evidence>
<sequence>MPLPRLLTIVLAVSFILGMVIWLIDAILRLYSQVAWTSPFLANIVILLVIGVLALLIATFFYYFNLANQPKDTAAKKRRRIKLPEQKNETAAANLQAVRRQMQQIQDQVAQKALLEKTRLIEAQLQRGNLNLVVFGTGAAGKTSLVNALLGQIQGEVAPTMGTTIAGEKYYLYLDGVSRDLEITDTPGILEAGVRGTERETAARQLATEADLLLFVVDNDLRQSEYEPLRALAKIGKRSLLILNKADLYPPDEVAVLLQTLRQRVKAFIPPEDVLAIAARPQDVAIQPGLLIRPEPEIEPLVKRLVAVLRSDGDDLMADNILLQSQRLGEEARQIIEQQRQREAMKIIDRYQWIGAGAIAVTPLPVIDLLATTAINAQMVVEIGRVYGCEIDGDRGKELAISLGKTFVGLGIVKGAVELMAQAMQLQLTTYIIGKAIQGVTAAYLTRIAGKSFIQYFRQDQDWGDGGVAQVVEQQFQLSRKDEFIQAFVKQAIAKVVEPLEDFWGKETAENTPEQLEPLPELENLITLEEELIEATLPEPEVYQSRYADWHSPPPQRQDDW</sequence>